<keyword evidence="3" id="KW-1185">Reference proteome</keyword>
<gene>
    <name evidence="2" type="ORF">PXEA_LOCUS18338</name>
</gene>
<dbReference type="GO" id="GO:0000028">
    <property type="term" value="P:ribosomal small subunit assembly"/>
    <property type="evidence" value="ECO:0007669"/>
    <property type="project" value="TreeGrafter"/>
</dbReference>
<comment type="caution">
    <text evidence="2">The sequence shown here is derived from an EMBL/GenBank/DDBJ whole genome shotgun (WGS) entry which is preliminary data.</text>
</comment>
<proteinExistence type="predicted"/>
<dbReference type="SUPFAM" id="SSF50978">
    <property type="entry name" value="WD40 repeat-like"/>
    <property type="match status" value="1"/>
</dbReference>
<sequence length="149" mass="16625">MTYHNVHPIMPTKLCGITGVITFILVAAPANYFDVITILLQSSKFQTLAYTSDGDHLLAGGNSKFVCLFSVPNTCLLKRFEITCNLSLEGVQEMHDRRQFLSVFASRMAAEESGHIMKLPGVKAGEDRSRRWWRPEVKVSCLAYSPTGQ</sequence>
<keyword evidence="1" id="KW-0812">Transmembrane</keyword>
<dbReference type="PANTHER" id="PTHR19858:SF0">
    <property type="entry name" value="PERIODIC TRYPTOPHAN PROTEIN 2 HOMOLOG"/>
    <property type="match status" value="1"/>
</dbReference>
<dbReference type="GO" id="GO:0032040">
    <property type="term" value="C:small-subunit processome"/>
    <property type="evidence" value="ECO:0007669"/>
    <property type="project" value="TreeGrafter"/>
</dbReference>
<reference evidence="2" key="1">
    <citation type="submission" date="2018-11" db="EMBL/GenBank/DDBJ databases">
        <authorList>
            <consortium name="Pathogen Informatics"/>
        </authorList>
    </citation>
    <scope>NUCLEOTIDE SEQUENCE</scope>
</reference>
<dbReference type="EMBL" id="CAAALY010070420">
    <property type="protein sequence ID" value="VEL24898.1"/>
    <property type="molecule type" value="Genomic_DNA"/>
</dbReference>
<keyword evidence="1" id="KW-0472">Membrane</keyword>
<name>A0A448X0E7_9PLAT</name>
<dbReference type="GO" id="GO:0034388">
    <property type="term" value="C:Pwp2p-containing subcomplex of 90S preribosome"/>
    <property type="evidence" value="ECO:0007669"/>
    <property type="project" value="TreeGrafter"/>
</dbReference>
<dbReference type="InterPro" id="IPR036322">
    <property type="entry name" value="WD40_repeat_dom_sf"/>
</dbReference>
<dbReference type="OrthoDB" id="3142434at2759"/>
<dbReference type="AlphaFoldDB" id="A0A448X0E7"/>
<dbReference type="InterPro" id="IPR027145">
    <property type="entry name" value="PWP2"/>
</dbReference>
<keyword evidence="1" id="KW-1133">Transmembrane helix</keyword>
<protein>
    <submittedName>
        <fullName evidence="2">Uncharacterized protein</fullName>
    </submittedName>
</protein>
<dbReference type="Proteomes" id="UP000784294">
    <property type="component" value="Unassembled WGS sequence"/>
</dbReference>
<evidence type="ECO:0000256" key="1">
    <source>
        <dbReference type="SAM" id="Phobius"/>
    </source>
</evidence>
<organism evidence="2 3">
    <name type="scientific">Protopolystoma xenopodis</name>
    <dbReference type="NCBI Taxonomy" id="117903"/>
    <lineage>
        <taxon>Eukaryota</taxon>
        <taxon>Metazoa</taxon>
        <taxon>Spiralia</taxon>
        <taxon>Lophotrochozoa</taxon>
        <taxon>Platyhelminthes</taxon>
        <taxon>Monogenea</taxon>
        <taxon>Polyopisthocotylea</taxon>
        <taxon>Polystomatidea</taxon>
        <taxon>Polystomatidae</taxon>
        <taxon>Protopolystoma</taxon>
    </lineage>
</organism>
<dbReference type="GO" id="GO:0000462">
    <property type="term" value="P:maturation of SSU-rRNA from tricistronic rRNA transcript (SSU-rRNA, 5.8S rRNA, LSU-rRNA)"/>
    <property type="evidence" value="ECO:0007669"/>
    <property type="project" value="TreeGrafter"/>
</dbReference>
<accession>A0A448X0E7</accession>
<feature type="transmembrane region" description="Helical" evidence="1">
    <location>
        <begin position="20"/>
        <end position="40"/>
    </location>
</feature>
<dbReference type="PANTHER" id="PTHR19858">
    <property type="entry name" value="WD40 REPEAT PROTEIN"/>
    <property type="match status" value="1"/>
</dbReference>
<evidence type="ECO:0000313" key="3">
    <source>
        <dbReference type="Proteomes" id="UP000784294"/>
    </source>
</evidence>
<evidence type="ECO:0000313" key="2">
    <source>
        <dbReference type="EMBL" id="VEL24898.1"/>
    </source>
</evidence>